<organism evidence="1 2">
    <name type="scientific">Oryzias latipes</name>
    <name type="common">Japanese rice fish</name>
    <name type="synonym">Japanese killifish</name>
    <dbReference type="NCBI Taxonomy" id="8090"/>
    <lineage>
        <taxon>Eukaryota</taxon>
        <taxon>Metazoa</taxon>
        <taxon>Chordata</taxon>
        <taxon>Craniata</taxon>
        <taxon>Vertebrata</taxon>
        <taxon>Euteleostomi</taxon>
        <taxon>Actinopterygii</taxon>
        <taxon>Neopterygii</taxon>
        <taxon>Teleostei</taxon>
        <taxon>Neoteleostei</taxon>
        <taxon>Acanthomorphata</taxon>
        <taxon>Ovalentaria</taxon>
        <taxon>Atherinomorphae</taxon>
        <taxon>Beloniformes</taxon>
        <taxon>Adrianichthyidae</taxon>
        <taxon>Oryziinae</taxon>
        <taxon>Oryzias</taxon>
    </lineage>
</organism>
<proteinExistence type="predicted"/>
<dbReference type="Proteomes" id="UP000001038">
    <property type="component" value="Chromosome 7"/>
</dbReference>
<name>A0A3B3HTQ7_ORYLA</name>
<dbReference type="Ensembl" id="ENSORLT00000041783.1">
    <property type="protein sequence ID" value="ENSORLP00000035254.1"/>
    <property type="gene ID" value="ENSORLG00000030368.1"/>
</dbReference>
<dbReference type="AlphaFoldDB" id="A0A3B3HTQ7"/>
<evidence type="ECO:0000313" key="1">
    <source>
        <dbReference type="Ensembl" id="ENSORLP00000035254.1"/>
    </source>
</evidence>
<keyword evidence="2" id="KW-1185">Reference proteome</keyword>
<reference evidence="1" key="3">
    <citation type="submission" date="2025-09" db="UniProtKB">
        <authorList>
            <consortium name="Ensembl"/>
        </authorList>
    </citation>
    <scope>IDENTIFICATION</scope>
    <source>
        <strain evidence="1">Hd-rR</strain>
    </source>
</reference>
<protein>
    <submittedName>
        <fullName evidence="1">Uncharacterized protein</fullName>
    </submittedName>
</protein>
<dbReference type="STRING" id="8090.ENSORLP00000035254"/>
<reference evidence="1" key="2">
    <citation type="submission" date="2025-08" db="UniProtKB">
        <authorList>
            <consortium name="Ensembl"/>
        </authorList>
    </citation>
    <scope>IDENTIFICATION</scope>
    <source>
        <strain evidence="1">Hd-rR</strain>
    </source>
</reference>
<sequence length="120" mass="13987">MGDCLWFLEFLKVQLEVEPLVTKPLSNEISSQLMLERPTQFLHSKFETITCILHCMAQMLTISTEVEVAFLNRTIKAFTWVNNMDMNSEDRRHVYTSMTKTLKCVLEHMRSLVTDKSLPC</sequence>
<reference evidence="1 2" key="1">
    <citation type="journal article" date="2007" name="Nature">
        <title>The medaka draft genome and insights into vertebrate genome evolution.</title>
        <authorList>
            <person name="Kasahara M."/>
            <person name="Naruse K."/>
            <person name="Sasaki S."/>
            <person name="Nakatani Y."/>
            <person name="Qu W."/>
            <person name="Ahsan B."/>
            <person name="Yamada T."/>
            <person name="Nagayasu Y."/>
            <person name="Doi K."/>
            <person name="Kasai Y."/>
            <person name="Jindo T."/>
            <person name="Kobayashi D."/>
            <person name="Shimada A."/>
            <person name="Toyoda A."/>
            <person name="Kuroki Y."/>
            <person name="Fujiyama A."/>
            <person name="Sasaki T."/>
            <person name="Shimizu A."/>
            <person name="Asakawa S."/>
            <person name="Shimizu N."/>
            <person name="Hashimoto S."/>
            <person name="Yang J."/>
            <person name="Lee Y."/>
            <person name="Matsushima K."/>
            <person name="Sugano S."/>
            <person name="Sakaizumi M."/>
            <person name="Narita T."/>
            <person name="Ohishi K."/>
            <person name="Haga S."/>
            <person name="Ohta F."/>
            <person name="Nomoto H."/>
            <person name="Nogata K."/>
            <person name="Morishita T."/>
            <person name="Endo T."/>
            <person name="Shin-I T."/>
            <person name="Takeda H."/>
            <person name="Morishita S."/>
            <person name="Kohara Y."/>
        </authorList>
    </citation>
    <scope>NUCLEOTIDE SEQUENCE [LARGE SCALE GENOMIC DNA]</scope>
    <source>
        <strain evidence="1 2">Hd-rR</strain>
    </source>
</reference>
<dbReference type="InParanoid" id="A0A3B3HTQ7"/>
<accession>A0A3B3HTQ7</accession>
<evidence type="ECO:0000313" key="2">
    <source>
        <dbReference type="Proteomes" id="UP000001038"/>
    </source>
</evidence>